<dbReference type="InterPro" id="IPR037590">
    <property type="entry name" value="WDR24"/>
</dbReference>
<dbReference type="PANTHER" id="PTHR46200">
    <property type="entry name" value="GATOR COMPLEX PROTEIN WDR24"/>
    <property type="match status" value="1"/>
</dbReference>
<dbReference type="EMBL" id="CP051141">
    <property type="protein sequence ID" value="QIW98568.1"/>
    <property type="molecule type" value="Genomic_DNA"/>
</dbReference>
<organism evidence="8 9">
    <name type="scientific">Peltaster fructicola</name>
    <dbReference type="NCBI Taxonomy" id="286661"/>
    <lineage>
        <taxon>Eukaryota</taxon>
        <taxon>Fungi</taxon>
        <taxon>Dikarya</taxon>
        <taxon>Ascomycota</taxon>
        <taxon>Pezizomycotina</taxon>
        <taxon>Dothideomycetes</taxon>
        <taxon>Dothideomycetes incertae sedis</taxon>
        <taxon>Peltaster</taxon>
    </lineage>
</organism>
<feature type="repeat" description="WD" evidence="6">
    <location>
        <begin position="185"/>
        <end position="227"/>
    </location>
</feature>
<keyword evidence="5" id="KW-0862">Zinc</keyword>
<evidence type="ECO:0000313" key="8">
    <source>
        <dbReference type="EMBL" id="QIW98568.1"/>
    </source>
</evidence>
<feature type="compositionally biased region" description="Basic and acidic residues" evidence="7">
    <location>
        <begin position="767"/>
        <end position="779"/>
    </location>
</feature>
<dbReference type="InterPro" id="IPR015943">
    <property type="entry name" value="WD40/YVTN_repeat-like_dom_sf"/>
</dbReference>
<dbReference type="SUPFAM" id="SSF50978">
    <property type="entry name" value="WD40 repeat-like"/>
    <property type="match status" value="1"/>
</dbReference>
<feature type="compositionally biased region" description="Polar residues" evidence="7">
    <location>
        <begin position="878"/>
        <end position="888"/>
    </location>
</feature>
<feature type="compositionally biased region" description="Polar residues" evidence="7">
    <location>
        <begin position="861"/>
        <end position="871"/>
    </location>
</feature>
<evidence type="ECO:0000256" key="7">
    <source>
        <dbReference type="SAM" id="MobiDB-lite"/>
    </source>
</evidence>
<keyword evidence="4" id="KW-0863">Zinc-finger</keyword>
<dbReference type="GO" id="GO:0061700">
    <property type="term" value="C:GATOR2 complex"/>
    <property type="evidence" value="ECO:0007669"/>
    <property type="project" value="TreeGrafter"/>
</dbReference>
<dbReference type="Proteomes" id="UP000503462">
    <property type="component" value="Chromosome 3"/>
</dbReference>
<feature type="region of interest" description="Disordered" evidence="7">
    <location>
        <begin position="1"/>
        <end position="30"/>
    </location>
</feature>
<evidence type="ECO:0000256" key="6">
    <source>
        <dbReference type="PROSITE-ProRule" id="PRU00221"/>
    </source>
</evidence>
<dbReference type="Pfam" id="PF00400">
    <property type="entry name" value="WD40"/>
    <property type="match status" value="2"/>
</dbReference>
<dbReference type="InterPro" id="IPR001680">
    <property type="entry name" value="WD40_rpt"/>
</dbReference>
<dbReference type="GO" id="GO:0008270">
    <property type="term" value="F:zinc ion binding"/>
    <property type="evidence" value="ECO:0007669"/>
    <property type="project" value="UniProtKB-KW"/>
</dbReference>
<feature type="compositionally biased region" description="Polar residues" evidence="7">
    <location>
        <begin position="750"/>
        <end position="766"/>
    </location>
</feature>
<keyword evidence="9" id="KW-1185">Reference proteome</keyword>
<feature type="compositionally biased region" description="Polar residues" evidence="7">
    <location>
        <begin position="1"/>
        <end position="18"/>
    </location>
</feature>
<reference evidence="8 9" key="1">
    <citation type="journal article" date="2016" name="Sci. Rep.">
        <title>Peltaster fructicola genome reveals evolution from an invasive phytopathogen to an ectophytic parasite.</title>
        <authorList>
            <person name="Xu C."/>
            <person name="Chen H."/>
            <person name="Gleason M.L."/>
            <person name="Xu J.R."/>
            <person name="Liu H."/>
            <person name="Zhang R."/>
            <person name="Sun G."/>
        </authorList>
    </citation>
    <scope>NUCLEOTIDE SEQUENCE [LARGE SCALE GENOMIC DNA]</scope>
    <source>
        <strain evidence="8 9">LNHT1506</strain>
    </source>
</reference>
<dbReference type="GO" id="GO:0005774">
    <property type="term" value="C:vacuolar membrane"/>
    <property type="evidence" value="ECO:0007669"/>
    <property type="project" value="TreeGrafter"/>
</dbReference>
<evidence type="ECO:0000256" key="2">
    <source>
        <dbReference type="ARBA" id="ARBA00022723"/>
    </source>
</evidence>
<evidence type="ECO:0000256" key="5">
    <source>
        <dbReference type="ARBA" id="ARBA00022833"/>
    </source>
</evidence>
<feature type="region of interest" description="Disordered" evidence="7">
    <location>
        <begin position="674"/>
        <end position="728"/>
    </location>
</feature>
<evidence type="ECO:0000256" key="3">
    <source>
        <dbReference type="ARBA" id="ARBA00022737"/>
    </source>
</evidence>
<dbReference type="OrthoDB" id="60955at2759"/>
<sequence>MNSTSSRVVEASATSRNTVPRAPPLPAPRPFSGVIRHAAYKIVGLPSRPPSPQASRADIKAALGTLHRFAALGVTQNATATHRTGLEINTLAINEKGTHALIGGREIFKTVKIENGVCVEDRNLRTTIRSTPTQASGEVRKVYSIDIADVAWAKSDYGDYVAAATTSGKIILYDLGHASLQGALLHEHARQVHKVTFNPHRGSLLLSGSQDGTVRLWDIRDARTLAKSLQSKSKFASAGDGVRDVKWSPTDGVDFAFSTDSGWIQRWDMRYLKVPKIRTPAHQSVCTSLDWHPDGKHLMSAGMDKVIRIWDFSTTRRHKPAWEVKTPYPISNARWRPACESSMPEDHGARMCTQIAAAYDRDHPVVHIWDLRRTALPFRELYPHATSPTDLLWHSQDLLWTVGREGTFVQSDVHHTTKLIERRNLQALAIAPSGDTSFAVQRRNQRRQIRHASLPKLHALKSSSMSVSPESSLLSRSWADESLDNSFLTVQPRDSAQSRNSTRSSSAIATPPSGLTSKTVLKLDDVLLNRQSFTPRQPAFHGTNPLQVSSSTFKTIARAYNKAISTFSQTLPIEDFIRTIFEQHVLVTKAQSQHQLAQTWDIVAFSVGKHLSKRLQAHRKPSKAGTGRLKPTTNMQSAIQAAIQRAKSPATTPAISPASMRPVSSIAHALAGTESNSNMTTPLARPIPNGRHATATNQHTLLPDPEADQDIAPLPPSLTSAPSRENRPHLDLQHLRPSETQLTHENLQAMQSQRTTPMPIDYTNNHTRIETPRDLDQSQHKPPVRPSLLKHDSDESFAFLVGSASSRDASMPASYDESEGRPASLVKEHLTRPLLRINSESPSKEDLVMDSYESEPPVSDLSAQKSASNHQSDLEDSAVQTLQQSGTIGKQDPAYSEFCKLQASADCDVETGEPYKLAEMLQELVKYYTDNAPSAQTAAELMLMLVPLLPHGAEVEQGAVEAVMAVYADALAGMADLASILEIVFSHFVNAGLNPLQIESILSAYHEQLIAQQQYTEAASLRRIAYPAFPAVYEYGLGDNSLAVPQNGSRS</sequence>
<name>A0A6H0XVC6_9PEZI</name>
<dbReference type="PROSITE" id="PS00678">
    <property type="entry name" value="WD_REPEATS_1"/>
    <property type="match status" value="2"/>
</dbReference>
<keyword evidence="3" id="KW-0677">Repeat</keyword>
<dbReference type="PANTHER" id="PTHR46200:SF1">
    <property type="entry name" value="GATOR COMPLEX PROTEIN WDR24"/>
    <property type="match status" value="1"/>
</dbReference>
<keyword evidence="2" id="KW-0479">Metal-binding</keyword>
<feature type="region of interest" description="Disordered" evidence="7">
    <location>
        <begin position="489"/>
        <end position="513"/>
    </location>
</feature>
<feature type="region of interest" description="Disordered" evidence="7">
    <location>
        <begin position="750"/>
        <end position="791"/>
    </location>
</feature>
<gene>
    <name evidence="8" type="ORF">AMS68_004086</name>
</gene>
<evidence type="ECO:0000256" key="1">
    <source>
        <dbReference type="ARBA" id="ARBA00022574"/>
    </source>
</evidence>
<dbReference type="PROSITE" id="PS50294">
    <property type="entry name" value="WD_REPEATS_REGION"/>
    <property type="match status" value="2"/>
</dbReference>
<dbReference type="Gene3D" id="2.130.10.10">
    <property type="entry name" value="YVTN repeat-like/Quinoprotein amine dehydrogenase"/>
    <property type="match status" value="2"/>
</dbReference>
<dbReference type="GO" id="GO:1904263">
    <property type="term" value="P:positive regulation of TORC1 signaling"/>
    <property type="evidence" value="ECO:0007669"/>
    <property type="project" value="TreeGrafter"/>
</dbReference>
<dbReference type="GO" id="GO:0016239">
    <property type="term" value="P:positive regulation of macroautophagy"/>
    <property type="evidence" value="ECO:0007669"/>
    <property type="project" value="TreeGrafter"/>
</dbReference>
<accession>A0A6H0XVC6</accession>
<feature type="compositionally biased region" description="Low complexity" evidence="7">
    <location>
        <begin position="495"/>
        <end position="510"/>
    </location>
</feature>
<dbReference type="AlphaFoldDB" id="A0A6H0XVC6"/>
<dbReference type="InterPro" id="IPR019775">
    <property type="entry name" value="WD40_repeat_CS"/>
</dbReference>
<proteinExistence type="predicted"/>
<feature type="repeat" description="WD" evidence="6">
    <location>
        <begin position="279"/>
        <end position="320"/>
    </location>
</feature>
<dbReference type="SMART" id="SM00320">
    <property type="entry name" value="WD40"/>
    <property type="match status" value="5"/>
</dbReference>
<feature type="region of interest" description="Disordered" evidence="7">
    <location>
        <begin position="805"/>
        <end position="891"/>
    </location>
</feature>
<dbReference type="GO" id="GO:0005829">
    <property type="term" value="C:cytosol"/>
    <property type="evidence" value="ECO:0007669"/>
    <property type="project" value="TreeGrafter"/>
</dbReference>
<evidence type="ECO:0000313" key="9">
    <source>
        <dbReference type="Proteomes" id="UP000503462"/>
    </source>
</evidence>
<dbReference type="PROSITE" id="PS50082">
    <property type="entry name" value="WD_REPEATS_2"/>
    <property type="match status" value="2"/>
</dbReference>
<protein>
    <submittedName>
        <fullName evidence="8">Uncharacterized protein</fullName>
    </submittedName>
</protein>
<dbReference type="InterPro" id="IPR036322">
    <property type="entry name" value="WD40_repeat_dom_sf"/>
</dbReference>
<evidence type="ECO:0000256" key="4">
    <source>
        <dbReference type="ARBA" id="ARBA00022771"/>
    </source>
</evidence>
<keyword evidence="1 6" id="KW-0853">WD repeat</keyword>